<feature type="region of interest" description="Disordered" evidence="4">
    <location>
        <begin position="144"/>
        <end position="167"/>
    </location>
</feature>
<dbReference type="Pfam" id="PF00072">
    <property type="entry name" value="Response_reg"/>
    <property type="match status" value="1"/>
</dbReference>
<evidence type="ECO:0000259" key="6">
    <source>
        <dbReference type="PROSITE" id="PS50110"/>
    </source>
</evidence>
<dbReference type="InterPro" id="IPR039420">
    <property type="entry name" value="WalR-like"/>
</dbReference>
<dbReference type="CDD" id="cd06170">
    <property type="entry name" value="LuxR_C_like"/>
    <property type="match status" value="1"/>
</dbReference>
<reference evidence="7 8" key="1">
    <citation type="submission" date="2024-04" db="EMBL/GenBank/DDBJ databases">
        <title>Polymorphospora sp. isolated from Baiyangdian Lake in Xiong'an New Area.</title>
        <authorList>
            <person name="Zhang X."/>
            <person name="Liu J."/>
        </authorList>
    </citation>
    <scope>NUCLEOTIDE SEQUENCE [LARGE SCALE GENOMIC DNA]</scope>
    <source>
        <strain evidence="7 8">2-325</strain>
    </source>
</reference>
<dbReference type="InterPro" id="IPR058245">
    <property type="entry name" value="NreC/VraR/RcsB-like_REC"/>
</dbReference>
<dbReference type="RefSeq" id="WP_357544412.1">
    <property type="nucleotide sequence ID" value="NZ_JBCGDC010000087.1"/>
</dbReference>
<evidence type="ECO:0000259" key="5">
    <source>
        <dbReference type="PROSITE" id="PS50043"/>
    </source>
</evidence>
<dbReference type="PROSITE" id="PS50110">
    <property type="entry name" value="RESPONSE_REGULATORY"/>
    <property type="match status" value="1"/>
</dbReference>
<dbReference type="InterPro" id="IPR016032">
    <property type="entry name" value="Sig_transdc_resp-reg_C-effctor"/>
</dbReference>
<feature type="modified residue" description="4-aspartylphosphate" evidence="3">
    <location>
        <position position="62"/>
    </location>
</feature>
<dbReference type="CDD" id="cd17535">
    <property type="entry name" value="REC_NarL-like"/>
    <property type="match status" value="1"/>
</dbReference>
<dbReference type="SMART" id="SM00448">
    <property type="entry name" value="REC"/>
    <property type="match status" value="1"/>
</dbReference>
<dbReference type="SUPFAM" id="SSF46894">
    <property type="entry name" value="C-terminal effector domain of the bipartite response regulators"/>
    <property type="match status" value="1"/>
</dbReference>
<evidence type="ECO:0000256" key="1">
    <source>
        <dbReference type="ARBA" id="ARBA00022553"/>
    </source>
</evidence>
<dbReference type="PANTHER" id="PTHR43214:SF42">
    <property type="entry name" value="TRANSCRIPTIONAL REGULATORY PROTEIN DESR"/>
    <property type="match status" value="1"/>
</dbReference>
<evidence type="ECO:0000313" key="8">
    <source>
        <dbReference type="Proteomes" id="UP001582793"/>
    </source>
</evidence>
<organism evidence="7 8">
    <name type="scientific">Polymorphospora lycopeni</name>
    <dbReference type="NCBI Taxonomy" id="3140240"/>
    <lineage>
        <taxon>Bacteria</taxon>
        <taxon>Bacillati</taxon>
        <taxon>Actinomycetota</taxon>
        <taxon>Actinomycetes</taxon>
        <taxon>Micromonosporales</taxon>
        <taxon>Micromonosporaceae</taxon>
        <taxon>Polymorphospora</taxon>
    </lineage>
</organism>
<dbReference type="PROSITE" id="PS50043">
    <property type="entry name" value="HTH_LUXR_2"/>
    <property type="match status" value="1"/>
</dbReference>
<dbReference type="PANTHER" id="PTHR43214">
    <property type="entry name" value="TWO-COMPONENT RESPONSE REGULATOR"/>
    <property type="match status" value="1"/>
</dbReference>
<dbReference type="InterPro" id="IPR000792">
    <property type="entry name" value="Tscrpt_reg_LuxR_C"/>
</dbReference>
<dbReference type="Gene3D" id="3.40.50.2300">
    <property type="match status" value="1"/>
</dbReference>
<accession>A0ABV5CWD5</accession>
<feature type="domain" description="HTH luxR-type" evidence="5">
    <location>
        <begin position="160"/>
        <end position="225"/>
    </location>
</feature>
<evidence type="ECO:0000256" key="2">
    <source>
        <dbReference type="ARBA" id="ARBA00023125"/>
    </source>
</evidence>
<dbReference type="Pfam" id="PF00196">
    <property type="entry name" value="GerE"/>
    <property type="match status" value="1"/>
</dbReference>
<comment type="caution">
    <text evidence="7">The sequence shown here is derived from an EMBL/GenBank/DDBJ whole genome shotgun (WGS) entry which is preliminary data.</text>
</comment>
<dbReference type="SUPFAM" id="SSF52172">
    <property type="entry name" value="CheY-like"/>
    <property type="match status" value="1"/>
</dbReference>
<proteinExistence type="predicted"/>
<evidence type="ECO:0000256" key="3">
    <source>
        <dbReference type="PROSITE-ProRule" id="PRU00169"/>
    </source>
</evidence>
<dbReference type="SMART" id="SM00421">
    <property type="entry name" value="HTH_LUXR"/>
    <property type="match status" value="1"/>
</dbReference>
<evidence type="ECO:0000313" key="7">
    <source>
        <dbReference type="EMBL" id="MFB6396320.1"/>
    </source>
</evidence>
<dbReference type="InterPro" id="IPR001789">
    <property type="entry name" value="Sig_transdc_resp-reg_receiver"/>
</dbReference>
<gene>
    <name evidence="7" type="ORF">AAFH96_24905</name>
</gene>
<dbReference type="Proteomes" id="UP001582793">
    <property type="component" value="Unassembled WGS sequence"/>
</dbReference>
<feature type="domain" description="Response regulatory" evidence="6">
    <location>
        <begin position="11"/>
        <end position="127"/>
    </location>
</feature>
<keyword evidence="8" id="KW-1185">Reference proteome</keyword>
<dbReference type="EMBL" id="JBCGDC010000087">
    <property type="protein sequence ID" value="MFB6396320.1"/>
    <property type="molecule type" value="Genomic_DNA"/>
</dbReference>
<keyword evidence="2" id="KW-0238">DNA-binding</keyword>
<keyword evidence="1 3" id="KW-0597">Phosphoprotein</keyword>
<dbReference type="PRINTS" id="PR00038">
    <property type="entry name" value="HTHLUXR"/>
</dbReference>
<protein>
    <submittedName>
        <fullName evidence="7">Response regulator transcription factor</fullName>
    </submittedName>
</protein>
<dbReference type="InterPro" id="IPR011006">
    <property type="entry name" value="CheY-like_superfamily"/>
</dbReference>
<name>A0ABV5CWD5_9ACTN</name>
<evidence type="ECO:0000256" key="4">
    <source>
        <dbReference type="SAM" id="MobiDB-lite"/>
    </source>
</evidence>
<sequence>MSAPVVADPIRVALADDHALFREGIRELLSTDDGFVVVGEAATGDQAVAVAVEHRPDVLLLDVEMPGPGAAAVIRQVHRTRPQTRVIVLTMHDDDGLMREVFESGAAAYLTKAILLDELLAAARSVCRDAQTVLLSVSRRTLGRFGGHPAGPPPDPGAGGPAADRAPTAREREILRLVAARMNNAQIAARLGVTQATVKRHLTNIYAKLDARSRMDAVHRAAAAGIITADGESGH</sequence>